<dbReference type="EMBL" id="FO203522">
    <property type="protein sequence ID" value="CCO23755.1"/>
    <property type="molecule type" value="Genomic_DNA"/>
</dbReference>
<gene>
    <name evidence="1" type="ORF">DESAM_21478</name>
</gene>
<dbReference type="KEGG" id="dhy:DESAM_21478"/>
<reference evidence="1 2" key="1">
    <citation type="submission" date="2012-10" db="EMBL/GenBank/DDBJ databases">
        <authorList>
            <person name="Genoscope - CEA"/>
        </authorList>
    </citation>
    <scope>NUCLEOTIDE SEQUENCE [LARGE SCALE GENOMIC DNA]</scope>
    <source>
        <strain evidence="2">AM13 / DSM 14728</strain>
    </source>
</reference>
<dbReference type="Proteomes" id="UP000010808">
    <property type="component" value="Chromosome"/>
</dbReference>
<organism evidence="1 2">
    <name type="scientific">Maridesulfovibrio hydrothermalis AM13 = DSM 14728</name>
    <dbReference type="NCBI Taxonomy" id="1121451"/>
    <lineage>
        <taxon>Bacteria</taxon>
        <taxon>Pseudomonadati</taxon>
        <taxon>Thermodesulfobacteriota</taxon>
        <taxon>Desulfovibrionia</taxon>
        <taxon>Desulfovibrionales</taxon>
        <taxon>Desulfovibrionaceae</taxon>
        <taxon>Maridesulfovibrio</taxon>
    </lineage>
</organism>
<sequence>MKIIVLAIIFMVILIDSSAQCAMIFRDKGKKQLVLKVDMRDHIRSYSIGEGKHDVKQITIEKRLGVNREWDAKKIFRLRDYELSPNIRKKLKVSDGHYTYLTPGLSEKGEPFGILHCLKDLEDVSLLDEVIECRYLPFTANYDLSSLTVDHVKVALTHPIAGLRYTGNIDIPNNKFKKAIILSYTDSEIDTSVGKRAYKDEEKFAINTVYSILRALKVKNDLKKRKGSEGIAIKTYFFSDTFSLPARGGLSSEKSETIRRKERKTEIYYYNGDFSGQDLLNKATLILKKKITTETIEVLHRLKSKNRLQKISDKDFTTVIEILSKSIKANNFQSIEELLG</sequence>
<dbReference type="HOGENOM" id="CLU_815660_0_0_7"/>
<dbReference type="STRING" id="1121451.DESAM_21478"/>
<evidence type="ECO:0000313" key="2">
    <source>
        <dbReference type="Proteomes" id="UP000010808"/>
    </source>
</evidence>
<evidence type="ECO:0000313" key="1">
    <source>
        <dbReference type="EMBL" id="CCO23755.1"/>
    </source>
</evidence>
<dbReference type="PATRIC" id="fig|1121451.3.peg.1721"/>
<dbReference type="RefSeq" id="WP_015336358.1">
    <property type="nucleotide sequence ID" value="NC_020055.1"/>
</dbReference>
<dbReference type="AlphaFoldDB" id="L0RC36"/>
<protein>
    <submittedName>
        <fullName evidence="1">Uncharacterized protein</fullName>
    </submittedName>
</protein>
<proteinExistence type="predicted"/>
<accession>L0RC36</accession>
<name>L0RC36_9BACT</name>
<keyword evidence="2" id="KW-1185">Reference proteome</keyword>